<name>A0A915DLZ2_9BILA</name>
<dbReference type="Pfam" id="PF13918">
    <property type="entry name" value="PLDc_3"/>
    <property type="match status" value="1"/>
</dbReference>
<protein>
    <submittedName>
        <fullName evidence="4">PLD phosphodiesterase domain-containing protein</fullName>
    </submittedName>
</protein>
<dbReference type="Gene3D" id="3.30.870.10">
    <property type="entry name" value="Endonuclease Chain A"/>
    <property type="match status" value="2"/>
</dbReference>
<dbReference type="Proteomes" id="UP000887574">
    <property type="component" value="Unplaced"/>
</dbReference>
<dbReference type="InterPro" id="IPR001736">
    <property type="entry name" value="PLipase_D/transphosphatidylase"/>
</dbReference>
<organism evidence="3 4">
    <name type="scientific">Ditylenchus dipsaci</name>
    <dbReference type="NCBI Taxonomy" id="166011"/>
    <lineage>
        <taxon>Eukaryota</taxon>
        <taxon>Metazoa</taxon>
        <taxon>Ecdysozoa</taxon>
        <taxon>Nematoda</taxon>
        <taxon>Chromadorea</taxon>
        <taxon>Rhabditida</taxon>
        <taxon>Tylenchina</taxon>
        <taxon>Tylenchomorpha</taxon>
        <taxon>Sphaerularioidea</taxon>
        <taxon>Anguinidae</taxon>
        <taxon>Anguininae</taxon>
        <taxon>Ditylenchus</taxon>
    </lineage>
</organism>
<evidence type="ECO:0000313" key="4">
    <source>
        <dbReference type="WBParaSite" id="jg2098.2"/>
    </source>
</evidence>
<accession>A0A915DLZ2</accession>
<dbReference type="InterPro" id="IPR050874">
    <property type="entry name" value="Diverse_PLD-related"/>
</dbReference>
<evidence type="ECO:0000259" key="2">
    <source>
        <dbReference type="PROSITE" id="PS50035"/>
    </source>
</evidence>
<reference evidence="4" key="1">
    <citation type="submission" date="2022-11" db="UniProtKB">
        <authorList>
            <consortium name="WormBaseParasite"/>
        </authorList>
    </citation>
    <scope>IDENTIFICATION</scope>
</reference>
<dbReference type="CDD" id="cd09106">
    <property type="entry name" value="PLDc_vPLD3_4_5_like_1"/>
    <property type="match status" value="1"/>
</dbReference>
<evidence type="ECO:0000313" key="3">
    <source>
        <dbReference type="Proteomes" id="UP000887574"/>
    </source>
</evidence>
<dbReference type="GO" id="GO:0003824">
    <property type="term" value="F:catalytic activity"/>
    <property type="evidence" value="ECO:0007669"/>
    <property type="project" value="InterPro"/>
</dbReference>
<dbReference type="PANTHER" id="PTHR10185">
    <property type="entry name" value="PHOSPHOLIPASE D - RELATED"/>
    <property type="match status" value="1"/>
</dbReference>
<sequence length="468" mass="52246">MAAVHRVLLKPMEVHAANADRIIKACLCLHNFRIAHGLLQDLAEEWRQEVDPLPQAELGSVGNCGNYSSQMYSGLDSSCLGHRSTFEVWMEMLEKAENSLEIASYYWWLRDQESEYSMAGKGNGLFQAIVDCAKRGVKVKIAQMEPTERLHQANTRYLSENGLAEVRSVDMASLVGSGILHTKMWIVDGKHVYLGSANMCWRSLTEIKELGVLYSNCPELAEDVGKIFSAYWFLGSDQAKTMKPSEWQSFFPETTLNSVNYAKCALTGSAPAQIYFSSAPVAINSTGRENDLDAILKLFTDAENYVRVSVMDYLPLATSIGGAGNSYYWPAIDNAIRAAAYRGVQVEMLISHWEHSPKEMIACLKSLLHFSQIIQNKGGIFVRLFEIPKLSGQEHIDYIRVNHTKYAMTDKAAYMGTSNWTGNNFTCTSGIGCVFKPAEKTETPVIIQQLGEVFARDWNSTYAKVLSL</sequence>
<dbReference type="InterPro" id="IPR032803">
    <property type="entry name" value="PLDc_3"/>
</dbReference>
<dbReference type="CDD" id="cd09107">
    <property type="entry name" value="PLDc_vPLD3_4_5_like_2"/>
    <property type="match status" value="1"/>
</dbReference>
<dbReference type="SUPFAM" id="SSF56024">
    <property type="entry name" value="Phospholipase D/nuclease"/>
    <property type="match status" value="2"/>
</dbReference>
<dbReference type="WBParaSite" id="jg2098.2">
    <property type="protein sequence ID" value="jg2098.2"/>
    <property type="gene ID" value="jg2098"/>
</dbReference>
<dbReference type="SMART" id="SM00155">
    <property type="entry name" value="PLDc"/>
    <property type="match status" value="2"/>
</dbReference>
<comment type="similarity">
    <text evidence="1">Belongs to the phospholipase D family.</text>
</comment>
<dbReference type="PANTHER" id="PTHR10185:SF17">
    <property type="entry name" value="GM01519P-RELATED"/>
    <property type="match status" value="1"/>
</dbReference>
<dbReference type="PROSITE" id="PS50035">
    <property type="entry name" value="PLD"/>
    <property type="match status" value="2"/>
</dbReference>
<feature type="domain" description="PLD phosphodiesterase" evidence="2">
    <location>
        <begin position="176"/>
        <end position="203"/>
    </location>
</feature>
<dbReference type="AlphaFoldDB" id="A0A915DLZ2"/>
<keyword evidence="3" id="KW-1185">Reference proteome</keyword>
<feature type="domain" description="PLD phosphodiesterase" evidence="2">
    <location>
        <begin position="398"/>
        <end position="424"/>
    </location>
</feature>
<proteinExistence type="inferred from homology"/>
<evidence type="ECO:0000256" key="1">
    <source>
        <dbReference type="ARBA" id="ARBA00008664"/>
    </source>
</evidence>